<dbReference type="InterPro" id="IPR040079">
    <property type="entry name" value="Glutathione_S-Trfase"/>
</dbReference>
<dbReference type="RefSeq" id="WP_238202748.1">
    <property type="nucleotide sequence ID" value="NZ_JBHTND010000015.1"/>
</dbReference>
<evidence type="ECO:0000313" key="4">
    <source>
        <dbReference type="Proteomes" id="UP001597176"/>
    </source>
</evidence>
<protein>
    <submittedName>
        <fullName evidence="3">Glutathione S-transferase family protein</fullName>
    </submittedName>
</protein>
<dbReference type="InterPro" id="IPR036249">
    <property type="entry name" value="Thioredoxin-like_sf"/>
</dbReference>
<feature type="domain" description="GST C-terminal" evidence="2">
    <location>
        <begin position="83"/>
        <end position="200"/>
    </location>
</feature>
<dbReference type="PANTHER" id="PTHR44051">
    <property type="entry name" value="GLUTATHIONE S-TRANSFERASE-RELATED"/>
    <property type="match status" value="1"/>
</dbReference>
<dbReference type="PROSITE" id="PS50404">
    <property type="entry name" value="GST_NTER"/>
    <property type="match status" value="1"/>
</dbReference>
<dbReference type="InterPro" id="IPR036282">
    <property type="entry name" value="Glutathione-S-Trfase_C_sf"/>
</dbReference>
<dbReference type="InterPro" id="IPR010987">
    <property type="entry name" value="Glutathione-S-Trfase_C-like"/>
</dbReference>
<dbReference type="SFLD" id="SFLDG00358">
    <property type="entry name" value="Main_(cytGST)"/>
    <property type="match status" value="1"/>
</dbReference>
<dbReference type="EMBL" id="JBHTND010000015">
    <property type="protein sequence ID" value="MFD1302377.1"/>
    <property type="molecule type" value="Genomic_DNA"/>
</dbReference>
<dbReference type="InterPro" id="IPR004045">
    <property type="entry name" value="Glutathione_S-Trfase_N"/>
</dbReference>
<feature type="domain" description="GST N-terminal" evidence="1">
    <location>
        <begin position="1"/>
        <end position="81"/>
    </location>
</feature>
<accession>A0ABW3WYF2</accession>
<dbReference type="Pfam" id="PF13410">
    <property type="entry name" value="GST_C_2"/>
    <property type="match status" value="1"/>
</dbReference>
<reference evidence="4" key="1">
    <citation type="journal article" date="2019" name="Int. J. Syst. Evol. Microbiol.">
        <title>The Global Catalogue of Microorganisms (GCM) 10K type strain sequencing project: providing services to taxonomists for standard genome sequencing and annotation.</title>
        <authorList>
            <consortium name="The Broad Institute Genomics Platform"/>
            <consortium name="The Broad Institute Genome Sequencing Center for Infectious Disease"/>
            <person name="Wu L."/>
            <person name="Ma J."/>
        </authorList>
    </citation>
    <scope>NUCLEOTIDE SEQUENCE [LARGE SCALE GENOMIC DNA]</scope>
    <source>
        <strain evidence="4">CCUG 56108</strain>
    </source>
</reference>
<evidence type="ECO:0000313" key="3">
    <source>
        <dbReference type="EMBL" id="MFD1302377.1"/>
    </source>
</evidence>
<dbReference type="Gene3D" id="3.40.30.10">
    <property type="entry name" value="Glutaredoxin"/>
    <property type="match status" value="1"/>
</dbReference>
<dbReference type="Gene3D" id="1.20.1050.10">
    <property type="match status" value="1"/>
</dbReference>
<dbReference type="Proteomes" id="UP001597176">
    <property type="component" value="Unassembled WGS sequence"/>
</dbReference>
<evidence type="ECO:0000259" key="2">
    <source>
        <dbReference type="PROSITE" id="PS50405"/>
    </source>
</evidence>
<dbReference type="Pfam" id="PF02798">
    <property type="entry name" value="GST_N"/>
    <property type="match status" value="1"/>
</dbReference>
<evidence type="ECO:0000259" key="1">
    <source>
        <dbReference type="PROSITE" id="PS50404"/>
    </source>
</evidence>
<comment type="caution">
    <text evidence="3">The sequence shown here is derived from an EMBL/GenBank/DDBJ whole genome shotgun (WGS) entry which is preliminary data.</text>
</comment>
<keyword evidence="4" id="KW-1185">Reference proteome</keyword>
<dbReference type="SUPFAM" id="SSF47616">
    <property type="entry name" value="GST C-terminal domain-like"/>
    <property type="match status" value="1"/>
</dbReference>
<organism evidence="3 4">
    <name type="scientific">Methylobacterium marchantiae</name>
    <dbReference type="NCBI Taxonomy" id="600331"/>
    <lineage>
        <taxon>Bacteria</taxon>
        <taxon>Pseudomonadati</taxon>
        <taxon>Pseudomonadota</taxon>
        <taxon>Alphaproteobacteria</taxon>
        <taxon>Hyphomicrobiales</taxon>
        <taxon>Methylobacteriaceae</taxon>
        <taxon>Methylobacterium</taxon>
    </lineage>
</organism>
<dbReference type="SUPFAM" id="SSF52833">
    <property type="entry name" value="Thioredoxin-like"/>
    <property type="match status" value="1"/>
</dbReference>
<dbReference type="PROSITE" id="PS50405">
    <property type="entry name" value="GST_CTER"/>
    <property type="match status" value="1"/>
</dbReference>
<dbReference type="CDD" id="cd03056">
    <property type="entry name" value="GST_N_4"/>
    <property type="match status" value="1"/>
</dbReference>
<dbReference type="PANTHER" id="PTHR44051:SF2">
    <property type="entry name" value="HYPOTHETICAL GLUTATHIONE S-TRANSFERASE LIKE PROTEIN"/>
    <property type="match status" value="1"/>
</dbReference>
<sequence length="200" mass="22538">MRIYGDLVSGNCLKVKIVADYLGLAYDWMPVDILKGESRTPDYLSRFPAGQVPAVEFEDGRCLTQSNAIIRYLARESVLIPEEAFLAAKMDEWLFWEQYSHEPAIAVCRFEMRYLGKPKDARDPARVARGEAALDLMERHLGGTEWLVGEGLSVADVSLFAYTQWADEGGFDLSPRPAIRAWLTRCTDAFGRGDRTPTPR</sequence>
<gene>
    <name evidence="3" type="ORF">ACFQ4G_12435</name>
</gene>
<name>A0ABW3WYF2_9HYPH</name>
<dbReference type="SFLD" id="SFLDS00019">
    <property type="entry name" value="Glutathione_Transferase_(cytos"/>
    <property type="match status" value="1"/>
</dbReference>
<proteinExistence type="predicted"/>